<reference evidence="1 2" key="1">
    <citation type="submission" date="2014-06" db="EMBL/GenBank/DDBJ databases">
        <title>Evolutionary Origins and Diversification of the Mycorrhizal Mutualists.</title>
        <authorList>
            <consortium name="DOE Joint Genome Institute"/>
            <consortium name="Mycorrhizal Genomics Consortium"/>
            <person name="Kohler A."/>
            <person name="Kuo A."/>
            <person name="Nagy L.G."/>
            <person name="Floudas D."/>
            <person name="Copeland A."/>
            <person name="Barry K.W."/>
            <person name="Cichocki N."/>
            <person name="Veneault-Fourrey C."/>
            <person name="LaButti K."/>
            <person name="Lindquist E.A."/>
            <person name="Lipzen A."/>
            <person name="Lundell T."/>
            <person name="Morin E."/>
            <person name="Murat C."/>
            <person name="Riley R."/>
            <person name="Ohm R."/>
            <person name="Sun H."/>
            <person name="Tunlid A."/>
            <person name="Henrissat B."/>
            <person name="Grigoriev I.V."/>
            <person name="Hibbett D.S."/>
            <person name="Martin F."/>
        </authorList>
    </citation>
    <scope>NUCLEOTIDE SEQUENCE [LARGE SCALE GENOMIC DNA]</scope>
    <source>
        <strain evidence="1 2">SS14</strain>
    </source>
</reference>
<dbReference type="EMBL" id="KN837164">
    <property type="protein sequence ID" value="KIJ37972.1"/>
    <property type="molecule type" value="Genomic_DNA"/>
</dbReference>
<proteinExistence type="predicted"/>
<accession>A0A0C9V8W3</accession>
<dbReference type="HOGENOM" id="CLU_3088824_0_0_1"/>
<keyword evidence="2" id="KW-1185">Reference proteome</keyword>
<organism evidence="1 2">
    <name type="scientific">Sphaerobolus stellatus (strain SS14)</name>
    <dbReference type="NCBI Taxonomy" id="990650"/>
    <lineage>
        <taxon>Eukaryota</taxon>
        <taxon>Fungi</taxon>
        <taxon>Dikarya</taxon>
        <taxon>Basidiomycota</taxon>
        <taxon>Agaricomycotina</taxon>
        <taxon>Agaricomycetes</taxon>
        <taxon>Phallomycetidae</taxon>
        <taxon>Geastrales</taxon>
        <taxon>Sphaerobolaceae</taxon>
        <taxon>Sphaerobolus</taxon>
    </lineage>
</organism>
<dbReference type="Proteomes" id="UP000054279">
    <property type="component" value="Unassembled WGS sequence"/>
</dbReference>
<protein>
    <submittedName>
        <fullName evidence="1">Uncharacterized protein</fullName>
    </submittedName>
</protein>
<evidence type="ECO:0000313" key="2">
    <source>
        <dbReference type="Proteomes" id="UP000054279"/>
    </source>
</evidence>
<name>A0A0C9V8W3_SPHS4</name>
<sequence length="52" mass="6061">MFTVFSEQVFQVLGGWRREAKLQRLEAKLWSLEAGGWRLEARGWRPRLEAGG</sequence>
<evidence type="ECO:0000313" key="1">
    <source>
        <dbReference type="EMBL" id="KIJ37972.1"/>
    </source>
</evidence>
<gene>
    <name evidence="1" type="ORF">M422DRAFT_259355</name>
</gene>
<dbReference type="AlphaFoldDB" id="A0A0C9V8W3"/>